<dbReference type="Pfam" id="PF18962">
    <property type="entry name" value="Por_Secre_tail"/>
    <property type="match status" value="1"/>
</dbReference>
<protein>
    <submittedName>
        <fullName evidence="7">T9SS type A sorting domain-containing protein</fullName>
    </submittedName>
</protein>
<evidence type="ECO:0000259" key="5">
    <source>
        <dbReference type="Pfam" id="PF18962"/>
    </source>
</evidence>
<dbReference type="NCBIfam" id="TIGR01451">
    <property type="entry name" value="B_ant_repeat"/>
    <property type="match status" value="1"/>
</dbReference>
<dbReference type="RefSeq" id="WP_135527166.1">
    <property type="nucleotide sequence ID" value="NZ_SRLH01000007.1"/>
</dbReference>
<dbReference type="Gene3D" id="3.80.10.10">
    <property type="entry name" value="Ribonuclease Inhibitor"/>
    <property type="match status" value="1"/>
</dbReference>
<dbReference type="InterPro" id="IPR001611">
    <property type="entry name" value="Leu-rich_rpt"/>
</dbReference>
<evidence type="ECO:0000256" key="1">
    <source>
        <dbReference type="ARBA" id="ARBA00022614"/>
    </source>
</evidence>
<dbReference type="SUPFAM" id="SSF52058">
    <property type="entry name" value="L domain-like"/>
    <property type="match status" value="1"/>
</dbReference>
<evidence type="ECO:0000259" key="6">
    <source>
        <dbReference type="Pfam" id="PF24595"/>
    </source>
</evidence>
<dbReference type="GO" id="GO:0035591">
    <property type="term" value="F:signaling adaptor activity"/>
    <property type="evidence" value="ECO:0007669"/>
    <property type="project" value="TreeGrafter"/>
</dbReference>
<dbReference type="AlphaFoldDB" id="A0A4Z0L4F6"/>
<feature type="domain" description="DUF7619" evidence="6">
    <location>
        <begin position="561"/>
        <end position="688"/>
    </location>
</feature>
<feature type="signal peptide" evidence="4">
    <location>
        <begin position="1"/>
        <end position="17"/>
    </location>
</feature>
<comment type="caution">
    <text evidence="7">The sequence shown here is derived from an EMBL/GenBank/DDBJ whole genome shotgun (WGS) entry which is preliminary data.</text>
</comment>
<dbReference type="InterPro" id="IPR055353">
    <property type="entry name" value="DUF7619"/>
</dbReference>
<dbReference type="InterPro" id="IPR032675">
    <property type="entry name" value="LRR_dom_sf"/>
</dbReference>
<keyword evidence="1" id="KW-0433">Leucine-rich repeat</keyword>
<sequence>MKKILLLLFLLTGIAQAQIVNIPDANFKARLLSASPAVHVGSNVNPDSSATPGIYTTIDTNGDGEIQVTEAQNIIYLRLATLGTGATNHIASLQGIEAFTNLQTLYCSDNHLTTLNLDGMANLKFVNCSKNWLTSISTVGCTALTGLSIQNNALTGIDVTTIPNLQTLTITHNSVTSLDLSSLQNLWIVEAGFNNMTSFSLSNKNFLTTLNLGYNQLTSVQLTDLPHLYKVNVQNNQLTELDLSTVAYMPYINNIPQAYLYEIECNNNTGLNHINLKNGYLNQDIDLMSSSLADNMQYICNDDGETFNYFFANTGSLVSTYCNYTPGGNYNTISGNMIFDSNNNGCDLADLPQSFIKVKINDGTNEGAAFVNEFGDYIFYTQAGNFTLTPDVENPAFYTFSPPSALVNFPDNNNNTATEYFCITANGIHPDLEIVIAPITPARPGFDAVYKVVYKNKGNQVMAQSYGINFMYNQNVMNFVSASQTPASQGPGAISWDYANLMPFESRSITITMHVNSPTASVPVNINDILQLTATVLPMAGDETTTDNLFQFNQTVVGSFDPNDKICIEGVSISPIKIGEYLHYVINFENTGTAPAENIVVKDIIDTDKYDEKTLQVLDSSHPVTARISGNKAEFIFPNINLGYGGHGNILLKIKTRDNLANGDAVENKADIFFDYNAPIVTNVARTTFQSLGIDENTLDNPITVYPNPTDHMVHIKSLSTIQSVQLFDVQGRLLMARVSGETQTAIDLASRASGVYFVKIITEKGTQVERIVRK</sequence>
<keyword evidence="2 4" id="KW-0732">Signal</keyword>
<dbReference type="PANTHER" id="PTHR47566">
    <property type="match status" value="1"/>
</dbReference>
<accession>A0A4Z0L4F6</accession>
<dbReference type="EMBL" id="SRLH01000007">
    <property type="protein sequence ID" value="TGD57119.1"/>
    <property type="molecule type" value="Genomic_DNA"/>
</dbReference>
<evidence type="ECO:0000313" key="8">
    <source>
        <dbReference type="Proteomes" id="UP000297407"/>
    </source>
</evidence>
<reference evidence="7 8" key="1">
    <citation type="submission" date="2019-04" db="EMBL/GenBank/DDBJ databases">
        <title>Flavobacterium sp. strain DS2-A Genome sequencing and assembly.</title>
        <authorList>
            <person name="Kim I."/>
        </authorList>
    </citation>
    <scope>NUCLEOTIDE SEQUENCE [LARGE SCALE GENOMIC DNA]</scope>
    <source>
        <strain evidence="7 8">DS2-A</strain>
    </source>
</reference>
<gene>
    <name evidence="7" type="ORF">E4635_13195</name>
</gene>
<dbReference type="Pfam" id="PF24595">
    <property type="entry name" value="DUF7619"/>
    <property type="match status" value="1"/>
</dbReference>
<dbReference type="InterPro" id="IPR052574">
    <property type="entry name" value="CDIRP"/>
</dbReference>
<dbReference type="InterPro" id="IPR026444">
    <property type="entry name" value="Secre_tail"/>
</dbReference>
<keyword evidence="3" id="KW-0677">Repeat</keyword>
<dbReference type="OrthoDB" id="1110367at2"/>
<keyword evidence="8" id="KW-1185">Reference proteome</keyword>
<dbReference type="InterPro" id="IPR047589">
    <property type="entry name" value="DUF11_rpt"/>
</dbReference>
<evidence type="ECO:0000256" key="2">
    <source>
        <dbReference type="ARBA" id="ARBA00022729"/>
    </source>
</evidence>
<dbReference type="Pfam" id="PF00560">
    <property type="entry name" value="LRR_1"/>
    <property type="match status" value="1"/>
</dbReference>
<organism evidence="7 8">
    <name type="scientific">Flavobacterium humi</name>
    <dbReference type="NCBI Taxonomy" id="2562683"/>
    <lineage>
        <taxon>Bacteria</taxon>
        <taxon>Pseudomonadati</taxon>
        <taxon>Bacteroidota</taxon>
        <taxon>Flavobacteriia</taxon>
        <taxon>Flavobacteriales</taxon>
        <taxon>Flavobacteriaceae</taxon>
        <taxon>Flavobacterium</taxon>
    </lineage>
</organism>
<feature type="domain" description="Secretion system C-terminal sorting" evidence="5">
    <location>
        <begin position="705"/>
        <end position="773"/>
    </location>
</feature>
<feature type="chain" id="PRO_5021329798" evidence="4">
    <location>
        <begin position="18"/>
        <end position="775"/>
    </location>
</feature>
<evidence type="ECO:0000313" key="7">
    <source>
        <dbReference type="EMBL" id="TGD57119.1"/>
    </source>
</evidence>
<dbReference type="PANTHER" id="PTHR47566:SF1">
    <property type="entry name" value="PROTEIN NUD1"/>
    <property type="match status" value="1"/>
</dbReference>
<evidence type="ECO:0000256" key="3">
    <source>
        <dbReference type="ARBA" id="ARBA00022737"/>
    </source>
</evidence>
<dbReference type="Proteomes" id="UP000297407">
    <property type="component" value="Unassembled WGS sequence"/>
</dbReference>
<name>A0A4Z0L4F6_9FLAO</name>
<proteinExistence type="predicted"/>
<dbReference type="NCBIfam" id="TIGR04183">
    <property type="entry name" value="Por_Secre_tail"/>
    <property type="match status" value="1"/>
</dbReference>
<evidence type="ECO:0000256" key="4">
    <source>
        <dbReference type="SAM" id="SignalP"/>
    </source>
</evidence>